<evidence type="ECO:0000256" key="4">
    <source>
        <dbReference type="ARBA" id="ARBA00023242"/>
    </source>
</evidence>
<dbReference type="PANTHER" id="PTHR12694:SF8">
    <property type="entry name" value="TRANSCRIPTION INITIATION FACTOR IIA SUBUNIT 1"/>
    <property type="match status" value="1"/>
</dbReference>
<gene>
    <name evidence="6" type="ORF">EIN_152140</name>
</gene>
<keyword evidence="4" id="KW-0539">Nucleus</keyword>
<keyword evidence="7" id="KW-1185">Reference proteome</keyword>
<evidence type="ECO:0000256" key="1">
    <source>
        <dbReference type="ARBA" id="ARBA00004123"/>
    </source>
</evidence>
<accession>A0A0A1U8T6</accession>
<dbReference type="GeneID" id="14890345"/>
<protein>
    <submittedName>
        <fullName evidence="6">Uncharacterized protein</fullName>
    </submittedName>
</protein>
<reference evidence="6 7" key="1">
    <citation type="submission" date="2012-10" db="EMBL/GenBank/DDBJ databases">
        <authorList>
            <person name="Zafar N."/>
            <person name="Inman J."/>
            <person name="Hall N."/>
            <person name="Lorenzi H."/>
            <person name="Caler E."/>
        </authorList>
    </citation>
    <scope>NUCLEOTIDE SEQUENCE [LARGE SCALE GENOMIC DNA]</scope>
    <source>
        <strain evidence="6 7">IP1</strain>
    </source>
</reference>
<dbReference type="GO" id="GO:0006367">
    <property type="term" value="P:transcription initiation at RNA polymerase II promoter"/>
    <property type="evidence" value="ECO:0007669"/>
    <property type="project" value="InterPro"/>
</dbReference>
<feature type="compositionally biased region" description="Pro residues" evidence="5">
    <location>
        <begin position="152"/>
        <end position="161"/>
    </location>
</feature>
<dbReference type="AlphaFoldDB" id="A0A0A1U8T6"/>
<proteinExistence type="inferred from homology"/>
<evidence type="ECO:0000256" key="5">
    <source>
        <dbReference type="SAM" id="MobiDB-lite"/>
    </source>
</evidence>
<dbReference type="KEGG" id="eiv:EIN_152140"/>
<organism evidence="6 7">
    <name type="scientific">Entamoeba invadens IP1</name>
    <dbReference type="NCBI Taxonomy" id="370355"/>
    <lineage>
        <taxon>Eukaryota</taxon>
        <taxon>Amoebozoa</taxon>
        <taxon>Evosea</taxon>
        <taxon>Archamoebae</taxon>
        <taxon>Mastigamoebida</taxon>
        <taxon>Entamoebidae</taxon>
        <taxon>Entamoeba</taxon>
    </lineage>
</organism>
<evidence type="ECO:0000313" key="7">
    <source>
        <dbReference type="Proteomes" id="UP000014680"/>
    </source>
</evidence>
<evidence type="ECO:0000256" key="2">
    <source>
        <dbReference type="ARBA" id="ARBA00010059"/>
    </source>
</evidence>
<keyword evidence="3" id="KW-0804">Transcription</keyword>
<dbReference type="Gene3D" id="2.30.18.10">
    <property type="entry name" value="Transcription factor IIA (TFIIA), beta-barrel domain"/>
    <property type="match status" value="1"/>
</dbReference>
<dbReference type="EMBL" id="KB206474">
    <property type="protein sequence ID" value="ELP91257.1"/>
    <property type="molecule type" value="Genomic_DNA"/>
</dbReference>
<dbReference type="GO" id="GO:0005672">
    <property type="term" value="C:transcription factor TFIIA complex"/>
    <property type="evidence" value="ECO:0007669"/>
    <property type="project" value="InterPro"/>
</dbReference>
<evidence type="ECO:0000256" key="3">
    <source>
        <dbReference type="ARBA" id="ARBA00023163"/>
    </source>
</evidence>
<feature type="region of interest" description="Disordered" evidence="5">
    <location>
        <begin position="144"/>
        <end position="187"/>
    </location>
</feature>
<evidence type="ECO:0000313" key="6">
    <source>
        <dbReference type="EMBL" id="ELP91257.1"/>
    </source>
</evidence>
<dbReference type="InterPro" id="IPR009088">
    <property type="entry name" value="TFIIA_b-brl"/>
</dbReference>
<dbReference type="SUPFAM" id="SSF50784">
    <property type="entry name" value="Transcription factor IIA (TFIIA), beta-barrel domain"/>
    <property type="match status" value="1"/>
</dbReference>
<dbReference type="OMA" id="INPAHEF"/>
<name>A0A0A1U8T6_ENTIV</name>
<sequence length="236" mass="27942">MFHNKHIVYPRQVPTPNSPAHEFYEAVMTKTMDKMEERLKANGFDVDQIDSFKNLWREKCYEMEQQSDEETEEAQYQQPEQYAANDLYSRHLTTLHNQPMNMNVNVMNAQPMQQFQFAPSQQIPPEYHDSFLQQEKPLMMQPEPIQQQPTPQQKPPQPPQPQHHTNEDVDGDALSDDDDDDELSEEPEDHDALLICLFMNVRHAKSRHRCEFVNCVLRYKHREYFFVKCNAEFASP</sequence>
<dbReference type="InterPro" id="IPR004855">
    <property type="entry name" value="TFIIA_asu/bsu"/>
</dbReference>
<dbReference type="Proteomes" id="UP000014680">
    <property type="component" value="Unassembled WGS sequence"/>
</dbReference>
<comment type="subcellular location">
    <subcellularLocation>
        <location evidence="1">Nucleus</location>
    </subcellularLocation>
</comment>
<dbReference type="VEuPathDB" id="AmoebaDB:EIN_152140"/>
<comment type="similarity">
    <text evidence="2">Belongs to the TFIIA subunit 1 family.</text>
</comment>
<dbReference type="PANTHER" id="PTHR12694">
    <property type="entry name" value="TRANSCRIPTION INITIATION FACTOR IIA SUBUNIT 1"/>
    <property type="match status" value="1"/>
</dbReference>
<dbReference type="OrthoDB" id="29577at2759"/>
<dbReference type="RefSeq" id="XP_004258028.1">
    <property type="nucleotide sequence ID" value="XM_004257980.1"/>
</dbReference>
<feature type="compositionally biased region" description="Acidic residues" evidence="5">
    <location>
        <begin position="168"/>
        <end position="187"/>
    </location>
</feature>